<dbReference type="GO" id="GO:0046872">
    <property type="term" value="F:metal ion binding"/>
    <property type="evidence" value="ECO:0007669"/>
    <property type="project" value="UniProtKB-KW"/>
</dbReference>
<dbReference type="OrthoDB" id="5288779at2"/>
<dbReference type="Proteomes" id="UP000075391">
    <property type="component" value="Unassembled WGS sequence"/>
</dbReference>
<comment type="catalytic activity">
    <reaction evidence="1">
        <text>ATP-dependent breakage, passage and rejoining of double-stranded DNA.</text>
        <dbReference type="EC" id="5.6.2.2"/>
    </reaction>
</comment>
<dbReference type="InterPro" id="IPR004085">
    <property type="entry name" value="TopoVI_A"/>
</dbReference>
<sequence length="387" mass="43602">MGKLLSIRELKIDIPKEARILADKMLKDLESSKRPVLEAVKTSLDNSLYNSKVGYLTPGDKVVRTELNVSSVQKLARVVFVLEILLNNLEKGAVNTKRELYYMCKGLIKGNPRLKPLDFDDQPESDAIIDFIGDMLEVYREELNCFANDRGGQTYSQQLVVTETLPDGDKAVVDLSTLGTSPFQPKNKPQSLKLKAKKKIDFCLIVESEGTANTLVTMGFTRRNNCIVMGAQGVPSNGVRGWSKLIQEELDVPMYFFGDLDAYTLQNIFRTLKAGSAASLIRNADFSAPNVRFLGVLPEDVKKYDLPHYKVKESDPAEARALKKAKDALENDPFFLDKKNKNLADILRWLIKEKIRCEQQSFFSVDPNDPIKTEKLILEKIKRGSYV</sequence>
<dbReference type="GO" id="GO:0003918">
    <property type="term" value="F:DNA topoisomerase type II (double strand cut, ATP-hydrolyzing) activity"/>
    <property type="evidence" value="ECO:0007669"/>
    <property type="project" value="UniProtKB-EC"/>
</dbReference>
<gene>
    <name evidence="12" type="ORF">AZI85_06710</name>
    <name evidence="13" type="ORF">AZI87_02125</name>
</gene>
<dbReference type="PRINTS" id="PR01550">
    <property type="entry name" value="TOP6AFAMILY"/>
</dbReference>
<dbReference type="InterPro" id="IPR036388">
    <property type="entry name" value="WH-like_DNA-bd_sf"/>
</dbReference>
<evidence type="ECO:0000259" key="11">
    <source>
        <dbReference type="Pfam" id="PF21180"/>
    </source>
</evidence>
<evidence type="ECO:0000313" key="14">
    <source>
        <dbReference type="Proteomes" id="UP000075391"/>
    </source>
</evidence>
<dbReference type="PROSITE" id="PS52041">
    <property type="entry name" value="TOPO_IIB"/>
    <property type="match status" value="1"/>
</dbReference>
<dbReference type="CDD" id="cd00223">
    <property type="entry name" value="TOPRIM_TopoIIB_SPO"/>
    <property type="match status" value="1"/>
</dbReference>
<keyword evidence="9 12" id="KW-0413">Isomerase</keyword>
<dbReference type="PANTHER" id="PTHR10848:SF0">
    <property type="entry name" value="MEIOTIC RECOMBINATION PROTEIN SPO11"/>
    <property type="match status" value="1"/>
</dbReference>
<reference evidence="14 15" key="1">
    <citation type="submission" date="2016-03" db="EMBL/GenBank/DDBJ databases">
        <authorList>
            <person name="Ploux O."/>
        </authorList>
    </citation>
    <scope>NUCLEOTIDE SEQUENCE [LARGE SCALE GENOMIC DNA]</scope>
    <source>
        <strain evidence="12 14">BER2</strain>
        <strain evidence="13 15">EC13</strain>
    </source>
</reference>
<dbReference type="RefSeq" id="WP_063204787.1">
    <property type="nucleotide sequence ID" value="NZ_CP168967.1"/>
</dbReference>
<protein>
    <recommendedName>
        <fullName evidence="4">DNA topoisomerase (ATP-hydrolyzing)</fullName>
        <ecNumber evidence="4">5.6.2.2</ecNumber>
    </recommendedName>
</protein>
<dbReference type="GO" id="GO:0005524">
    <property type="term" value="F:ATP binding"/>
    <property type="evidence" value="ECO:0007669"/>
    <property type="project" value="InterPro"/>
</dbReference>
<dbReference type="PANTHER" id="PTHR10848">
    <property type="entry name" value="MEIOTIC RECOMBINATION PROTEIN SPO11"/>
    <property type="match status" value="1"/>
</dbReference>
<evidence type="ECO:0000256" key="6">
    <source>
        <dbReference type="ARBA" id="ARBA00022842"/>
    </source>
</evidence>
<feature type="domain" description="Topoisomerase 6 subunit A/Spo11 TOPRIM" evidence="11">
    <location>
        <begin position="202"/>
        <end position="369"/>
    </location>
</feature>
<dbReference type="GO" id="GO:0003677">
    <property type="term" value="F:DNA binding"/>
    <property type="evidence" value="ECO:0007669"/>
    <property type="project" value="UniProtKB-KW"/>
</dbReference>
<dbReference type="AlphaFoldDB" id="A0A150WFS8"/>
<accession>A0A150WFS8</accession>
<feature type="domain" description="Spo11/DNA topoisomerase VI subunit A N-terminal" evidence="10">
    <location>
        <begin position="73"/>
        <end position="144"/>
    </location>
</feature>
<comment type="similarity">
    <text evidence="3">Belongs to the TOP6A family.</text>
</comment>
<evidence type="ECO:0000256" key="9">
    <source>
        <dbReference type="ARBA" id="ARBA00023235"/>
    </source>
</evidence>
<dbReference type="NCBIfam" id="NF003335">
    <property type="entry name" value="PRK04342.1-4"/>
    <property type="match status" value="1"/>
</dbReference>
<organism evidence="12 14">
    <name type="scientific">Bdellovibrio bacteriovorus</name>
    <dbReference type="NCBI Taxonomy" id="959"/>
    <lineage>
        <taxon>Bacteria</taxon>
        <taxon>Pseudomonadati</taxon>
        <taxon>Bdellovibrionota</taxon>
        <taxon>Bdellovibrionia</taxon>
        <taxon>Bdellovibrionales</taxon>
        <taxon>Pseudobdellovibrionaceae</taxon>
        <taxon>Bdellovibrio</taxon>
    </lineage>
</organism>
<dbReference type="InterPro" id="IPR034136">
    <property type="entry name" value="TOPRIM_Topo6A/Spo11"/>
</dbReference>
<keyword evidence="5" id="KW-0479">Metal-binding</keyword>
<evidence type="ECO:0000256" key="2">
    <source>
        <dbReference type="ARBA" id="ARBA00001946"/>
    </source>
</evidence>
<evidence type="ECO:0000313" key="13">
    <source>
        <dbReference type="EMBL" id="KYG68083.1"/>
    </source>
</evidence>
<comment type="cofactor">
    <cofactor evidence="2">
        <name>Mg(2+)</name>
        <dbReference type="ChEBI" id="CHEBI:18420"/>
    </cofactor>
</comment>
<dbReference type="GO" id="GO:0006265">
    <property type="term" value="P:DNA topological change"/>
    <property type="evidence" value="ECO:0007669"/>
    <property type="project" value="InterPro"/>
</dbReference>
<dbReference type="InterPro" id="IPR013049">
    <property type="entry name" value="Spo11/TopoVI_A_N"/>
</dbReference>
<keyword evidence="7" id="KW-0799">Topoisomerase</keyword>
<dbReference type="Proteomes" id="UP000075799">
    <property type="component" value="Unassembled WGS sequence"/>
</dbReference>
<dbReference type="EMBL" id="LUKF01000016">
    <property type="protein sequence ID" value="KYG61899.1"/>
    <property type="molecule type" value="Genomic_DNA"/>
</dbReference>
<dbReference type="Pfam" id="PF04406">
    <property type="entry name" value="TP6A_N"/>
    <property type="match status" value="1"/>
</dbReference>
<dbReference type="Gene3D" id="3.40.1360.10">
    <property type="match status" value="1"/>
</dbReference>
<dbReference type="InterPro" id="IPR002815">
    <property type="entry name" value="Spo11/TopoVI_A"/>
</dbReference>
<evidence type="ECO:0000256" key="1">
    <source>
        <dbReference type="ARBA" id="ARBA00000185"/>
    </source>
</evidence>
<evidence type="ECO:0000256" key="3">
    <source>
        <dbReference type="ARBA" id="ARBA00006559"/>
    </source>
</evidence>
<dbReference type="EMBL" id="LUKD01000001">
    <property type="protein sequence ID" value="KYG68083.1"/>
    <property type="molecule type" value="Genomic_DNA"/>
</dbReference>
<dbReference type="PRINTS" id="PR01552">
    <property type="entry name" value="TPISMRASE6A"/>
</dbReference>
<keyword evidence="6" id="KW-0460">Magnesium</keyword>
<evidence type="ECO:0000259" key="10">
    <source>
        <dbReference type="Pfam" id="PF04406"/>
    </source>
</evidence>
<name>A0A150WFS8_BDEBC</name>
<dbReference type="EC" id="5.6.2.2" evidence="4"/>
<evidence type="ECO:0000256" key="8">
    <source>
        <dbReference type="ARBA" id="ARBA00023125"/>
    </source>
</evidence>
<evidence type="ECO:0000256" key="7">
    <source>
        <dbReference type="ARBA" id="ARBA00023029"/>
    </source>
</evidence>
<proteinExistence type="inferred from homology"/>
<evidence type="ECO:0000313" key="12">
    <source>
        <dbReference type="EMBL" id="KYG61899.1"/>
    </source>
</evidence>
<evidence type="ECO:0000256" key="4">
    <source>
        <dbReference type="ARBA" id="ARBA00012895"/>
    </source>
</evidence>
<evidence type="ECO:0000313" key="15">
    <source>
        <dbReference type="Proteomes" id="UP000075799"/>
    </source>
</evidence>
<dbReference type="GO" id="GO:0005694">
    <property type="term" value="C:chromosome"/>
    <property type="evidence" value="ECO:0007669"/>
    <property type="project" value="InterPro"/>
</dbReference>
<comment type="caution">
    <text evidence="12">The sequence shown here is derived from an EMBL/GenBank/DDBJ whole genome shotgun (WGS) entry which is preliminary data.</text>
</comment>
<dbReference type="Gene3D" id="1.10.10.10">
    <property type="entry name" value="Winged helix-like DNA-binding domain superfamily/Winged helix DNA-binding domain"/>
    <property type="match status" value="1"/>
</dbReference>
<evidence type="ECO:0000256" key="5">
    <source>
        <dbReference type="ARBA" id="ARBA00022723"/>
    </source>
</evidence>
<dbReference type="Pfam" id="PF21180">
    <property type="entry name" value="TOP6A-Spo11_Toprim"/>
    <property type="match status" value="1"/>
</dbReference>
<dbReference type="InterPro" id="IPR036078">
    <property type="entry name" value="Spo11/TopoVI_A_sf"/>
</dbReference>
<keyword evidence="8" id="KW-0238">DNA-binding</keyword>
<dbReference type="SUPFAM" id="SSF56726">
    <property type="entry name" value="DNA topoisomerase IV, alpha subunit"/>
    <property type="match status" value="1"/>
</dbReference>